<evidence type="ECO:0000313" key="3">
    <source>
        <dbReference type="Proteomes" id="UP000249590"/>
    </source>
</evidence>
<comment type="caution">
    <text evidence="2">The sequence shown here is derived from an EMBL/GenBank/DDBJ whole genome shotgun (WGS) entry which is preliminary data.</text>
</comment>
<dbReference type="EMBL" id="QHHQ01000008">
    <property type="protein sequence ID" value="RAH97844.1"/>
    <property type="molecule type" value="Genomic_DNA"/>
</dbReference>
<dbReference type="RefSeq" id="WP_111351689.1">
    <property type="nucleotide sequence ID" value="NZ_QHHQ01000008.1"/>
</dbReference>
<accession>A0A8B2NII7</accession>
<gene>
    <name evidence="2" type="ORF">DLJ53_28855</name>
</gene>
<dbReference type="Proteomes" id="UP000249590">
    <property type="component" value="Unassembled WGS sequence"/>
</dbReference>
<reference evidence="2 3" key="1">
    <citation type="submission" date="2018-05" db="EMBL/GenBank/DDBJ databases">
        <title>Acuticoccus sediminis sp. nov., isolated from deep-sea sediment of Indian Ocean.</title>
        <authorList>
            <person name="Liu X."/>
            <person name="Lai Q."/>
            <person name="Du Y."/>
            <person name="Sun F."/>
            <person name="Zhang X."/>
            <person name="Wang S."/>
            <person name="Shao Z."/>
        </authorList>
    </citation>
    <scope>NUCLEOTIDE SEQUENCE [LARGE SCALE GENOMIC DNA]</scope>
    <source>
        <strain evidence="2 3">PTG4-2</strain>
    </source>
</reference>
<dbReference type="AlphaFoldDB" id="A0A8B2NII7"/>
<sequence length="443" mass="47539">MNTHAEILDEADDLPATMVIDVSQSLAVGLTRAEVDMQIATARTYPRSIKQVASRIRGMATLDEESAEECIYALPRGGKPIKGPSIRFAEILQQSYGNCRAAARVVHVDKVEMYVEAEGIFHDLETNAATSARVRRRISDKRGRLFNDDMIIMTGNAACAIAKRNAILGGVPKPLWRKAYDAVQSTIAGDITTLSEARRLVISKFAIYGKSGEDVIAAMGVSGEEDLTVDHVTILRGMLSTLKNGEATVEEMFGSAREPRRSNHKIVSNPLADDTPTVDPDTGEITEAQQDGPGLDDRAPAEASAKASRERGAGAAPAPDEERPPHSNTGEKMDEGPSPDAPQHASDDGLPTQEESHVDDRATSTLEGDGAAGAASSPQDDEPSVIDEFAAEVAEARSVEQLQQLRQDWKDRIYAAGAQDQARKLCARRSKELAEAAGAEAGR</sequence>
<feature type="region of interest" description="Disordered" evidence="1">
    <location>
        <begin position="253"/>
        <end position="386"/>
    </location>
</feature>
<protein>
    <submittedName>
        <fullName evidence="2">Uncharacterized protein</fullName>
    </submittedName>
</protein>
<keyword evidence="3" id="KW-1185">Reference proteome</keyword>
<evidence type="ECO:0000256" key="1">
    <source>
        <dbReference type="SAM" id="MobiDB-lite"/>
    </source>
</evidence>
<organism evidence="2 3">
    <name type="scientific">Acuticoccus sediminis</name>
    <dbReference type="NCBI Taxonomy" id="2184697"/>
    <lineage>
        <taxon>Bacteria</taxon>
        <taxon>Pseudomonadati</taxon>
        <taxon>Pseudomonadota</taxon>
        <taxon>Alphaproteobacteria</taxon>
        <taxon>Hyphomicrobiales</taxon>
        <taxon>Amorphaceae</taxon>
        <taxon>Acuticoccus</taxon>
    </lineage>
</organism>
<proteinExistence type="predicted"/>
<feature type="compositionally biased region" description="Basic and acidic residues" evidence="1">
    <location>
        <begin position="320"/>
        <end position="335"/>
    </location>
</feature>
<evidence type="ECO:0000313" key="2">
    <source>
        <dbReference type="EMBL" id="RAH97844.1"/>
    </source>
</evidence>
<name>A0A8B2NII7_9HYPH</name>
<dbReference type="OrthoDB" id="8100461at2"/>